<name>A0A2G9TP90_TELCI</name>
<gene>
    <name evidence="3" type="ORF">TELCIR_18705</name>
</gene>
<evidence type="ECO:0000259" key="2">
    <source>
        <dbReference type="PROSITE" id="PS50280"/>
    </source>
</evidence>
<dbReference type="OrthoDB" id="5376140at2759"/>
<feature type="domain" description="SET" evidence="2">
    <location>
        <begin position="58"/>
        <end position="179"/>
    </location>
</feature>
<dbReference type="Pfam" id="PF00856">
    <property type="entry name" value="SET"/>
    <property type="match status" value="1"/>
</dbReference>
<dbReference type="SUPFAM" id="SSF82199">
    <property type="entry name" value="SET domain"/>
    <property type="match status" value="1"/>
</dbReference>
<feature type="region of interest" description="Disordered" evidence="1">
    <location>
        <begin position="30"/>
        <end position="49"/>
    </location>
</feature>
<proteinExistence type="predicted"/>
<dbReference type="InterPro" id="IPR001214">
    <property type="entry name" value="SET_dom"/>
</dbReference>
<keyword evidence="4" id="KW-1185">Reference proteome</keyword>
<evidence type="ECO:0000313" key="3">
    <source>
        <dbReference type="EMBL" id="PIO59819.1"/>
    </source>
</evidence>
<dbReference type="EMBL" id="KZ356848">
    <property type="protein sequence ID" value="PIO59819.1"/>
    <property type="molecule type" value="Genomic_DNA"/>
</dbReference>
<accession>A0A2G9TP90</accession>
<organism evidence="3 4">
    <name type="scientific">Teladorsagia circumcincta</name>
    <name type="common">Brown stomach worm</name>
    <name type="synonym">Ostertagia circumcincta</name>
    <dbReference type="NCBI Taxonomy" id="45464"/>
    <lineage>
        <taxon>Eukaryota</taxon>
        <taxon>Metazoa</taxon>
        <taxon>Ecdysozoa</taxon>
        <taxon>Nematoda</taxon>
        <taxon>Chromadorea</taxon>
        <taxon>Rhabditida</taxon>
        <taxon>Rhabditina</taxon>
        <taxon>Rhabditomorpha</taxon>
        <taxon>Strongyloidea</taxon>
        <taxon>Trichostrongylidae</taxon>
        <taxon>Teladorsagia</taxon>
    </lineage>
</organism>
<dbReference type="InterPro" id="IPR046341">
    <property type="entry name" value="SET_dom_sf"/>
</dbReference>
<protein>
    <submittedName>
        <fullName evidence="3">SET domain protein</fullName>
    </submittedName>
</protein>
<feature type="non-terminal residue" evidence="3">
    <location>
        <position position="238"/>
    </location>
</feature>
<dbReference type="Gene3D" id="2.170.270.10">
    <property type="entry name" value="SET domain"/>
    <property type="match status" value="1"/>
</dbReference>
<sequence length="238" mass="26664">QCVAEASAVNLEGGGDRCYSSLELEPELAFESKESQTEGEDTTSETRSIRTNAADLSDSILSGRVRLNLVRDSFIWQLTAGQPIPKDTIIMPLYGQVVDQSVARVSLFTETEAVAFASFIALPDGKCLDRRLVWDLSRFITHSCDPNCGVKPTGVRSKQFCIYAKLDIEPDDVITVDMYRMFAKTGKKYTFDDHLRLVREKFDHVLCNCGTKACRQILWEETLPDGPIPLSKLERMSL</sequence>
<dbReference type="PROSITE" id="PS50280">
    <property type="entry name" value="SET"/>
    <property type="match status" value="1"/>
</dbReference>
<evidence type="ECO:0000313" key="4">
    <source>
        <dbReference type="Proteomes" id="UP000230423"/>
    </source>
</evidence>
<dbReference type="Proteomes" id="UP000230423">
    <property type="component" value="Unassembled WGS sequence"/>
</dbReference>
<evidence type="ECO:0000256" key="1">
    <source>
        <dbReference type="SAM" id="MobiDB-lite"/>
    </source>
</evidence>
<dbReference type="AlphaFoldDB" id="A0A2G9TP90"/>
<feature type="non-terminal residue" evidence="3">
    <location>
        <position position="1"/>
    </location>
</feature>
<reference evidence="3 4" key="1">
    <citation type="submission" date="2015-09" db="EMBL/GenBank/DDBJ databases">
        <title>Draft genome of the parasitic nematode Teladorsagia circumcincta isolate WARC Sus (inbred).</title>
        <authorList>
            <person name="Mitreva M."/>
        </authorList>
    </citation>
    <scope>NUCLEOTIDE SEQUENCE [LARGE SCALE GENOMIC DNA]</scope>
    <source>
        <strain evidence="3 4">S</strain>
    </source>
</reference>